<feature type="region of interest" description="Disordered" evidence="1">
    <location>
        <begin position="1"/>
        <end position="67"/>
    </location>
</feature>
<feature type="domain" description="LDB19 N-terminal" evidence="2">
    <location>
        <begin position="147"/>
        <end position="322"/>
    </location>
</feature>
<dbReference type="GO" id="GO:0005829">
    <property type="term" value="C:cytosol"/>
    <property type="evidence" value="ECO:0007669"/>
    <property type="project" value="TreeGrafter"/>
</dbReference>
<evidence type="ECO:0000259" key="2">
    <source>
        <dbReference type="Pfam" id="PF13002"/>
    </source>
</evidence>
<dbReference type="Pfam" id="PF13002">
    <property type="entry name" value="LDB19"/>
    <property type="match status" value="1"/>
</dbReference>
<evidence type="ECO:0000256" key="1">
    <source>
        <dbReference type="SAM" id="MobiDB-lite"/>
    </source>
</evidence>
<dbReference type="InterPro" id="IPR024391">
    <property type="entry name" value="LDB19_N"/>
</dbReference>
<feature type="compositionally biased region" description="Low complexity" evidence="1">
    <location>
        <begin position="43"/>
        <end position="67"/>
    </location>
</feature>
<dbReference type="GeneID" id="18758758"/>
<dbReference type="PANTHER" id="PTHR11188">
    <property type="entry name" value="ARRESTIN DOMAIN CONTAINING PROTEIN"/>
    <property type="match status" value="1"/>
</dbReference>
<organism evidence="3 4">
    <name type="scientific">Marssonina brunnea f. sp. multigermtubi (strain MB_m1)</name>
    <name type="common">Marssonina leaf spot fungus</name>
    <dbReference type="NCBI Taxonomy" id="1072389"/>
    <lineage>
        <taxon>Eukaryota</taxon>
        <taxon>Fungi</taxon>
        <taxon>Dikarya</taxon>
        <taxon>Ascomycota</taxon>
        <taxon>Pezizomycotina</taxon>
        <taxon>Leotiomycetes</taxon>
        <taxon>Helotiales</taxon>
        <taxon>Drepanopezizaceae</taxon>
        <taxon>Drepanopeziza</taxon>
    </lineage>
</organism>
<dbReference type="GO" id="GO:0005886">
    <property type="term" value="C:plasma membrane"/>
    <property type="evidence" value="ECO:0007669"/>
    <property type="project" value="TreeGrafter"/>
</dbReference>
<evidence type="ECO:0000313" key="3">
    <source>
        <dbReference type="EMBL" id="EKD19586.1"/>
    </source>
</evidence>
<name>K1X300_MARBU</name>
<dbReference type="PANTHER" id="PTHR11188:SF76">
    <property type="entry name" value="PROTEIN LDB19"/>
    <property type="match status" value="1"/>
</dbReference>
<reference evidence="3 4" key="1">
    <citation type="journal article" date="2012" name="BMC Genomics">
        <title>Sequencing the genome of Marssonina brunnea reveals fungus-poplar co-evolution.</title>
        <authorList>
            <person name="Zhu S."/>
            <person name="Cao Y.-Z."/>
            <person name="Jiang C."/>
            <person name="Tan B.-Y."/>
            <person name="Wang Z."/>
            <person name="Feng S."/>
            <person name="Zhang L."/>
            <person name="Su X.-H."/>
            <person name="Brejova B."/>
            <person name="Vinar T."/>
            <person name="Xu M."/>
            <person name="Wang M.-X."/>
            <person name="Zhang S.-G."/>
            <person name="Huang M.-R."/>
            <person name="Wu R."/>
            <person name="Zhou Y."/>
        </authorList>
    </citation>
    <scope>NUCLEOTIDE SEQUENCE [LARGE SCALE GENOMIC DNA]</scope>
    <source>
        <strain evidence="3 4">MB_m1</strain>
    </source>
</reference>
<protein>
    <submittedName>
        <fullName evidence="3">Arrestin n-terminal domain containing protein</fullName>
    </submittedName>
</protein>
<dbReference type="KEGG" id="mbe:MBM_02823"/>
<dbReference type="Gene3D" id="2.60.40.640">
    <property type="match status" value="1"/>
</dbReference>
<dbReference type="InParanoid" id="K1X300"/>
<keyword evidence="4" id="KW-1185">Reference proteome</keyword>
<dbReference type="STRING" id="1072389.K1X300"/>
<dbReference type="SUPFAM" id="SSF81296">
    <property type="entry name" value="E set domains"/>
    <property type="match status" value="1"/>
</dbReference>
<dbReference type="OMA" id="MVVAEEW"/>
<dbReference type="OrthoDB" id="3832628at2759"/>
<sequence>MPHRVSSFFRSRTASFESPIASKKKRSRRSSSNTPSVYGRNFSASSASSSSSSSSSSNSSNSSSSSTSSLLLEDHAVTMQSAVKRLSLGLHSPRLSSQHRPVTLDMTIESPPLMMYNSPATSTGALLSGILKLQVNEDRISFDGECQMSLAMEVTHKAPFHAHCDACSHQLTELQKWKFMQGPATFRRGEHTFPFSFLLPGHLPASLDSRLLRIEYVLRASITPRSAETIKYVHVLEVKRAICPAEQPRKSFRIFPPTNLTANCDLPSVIYPIGESTVALRIDGCVKRNPETKSQTQWKMKRINWRLDETATCVAPSCLKHGAKWTGMESLRKGVARKDVRNIGTGEIKTGWKADYTSADGTIEMEFPLMIRPDADPICDTKTEDDLEVSHVLVVEMIVAEEFCRLNKLSHATATGAARILRMHFNVTVTQRAGMGISWDEEQPPLYEHVPASPPGYNGSSTEDYFGEDVASLVRRWSLDVGEF</sequence>
<evidence type="ECO:0000313" key="4">
    <source>
        <dbReference type="Proteomes" id="UP000006753"/>
    </source>
</evidence>
<proteinExistence type="predicted"/>
<accession>K1X300</accession>
<dbReference type="GO" id="GO:0030674">
    <property type="term" value="F:protein-macromolecule adaptor activity"/>
    <property type="evidence" value="ECO:0007669"/>
    <property type="project" value="TreeGrafter"/>
</dbReference>
<dbReference type="GO" id="GO:0031625">
    <property type="term" value="F:ubiquitin protein ligase binding"/>
    <property type="evidence" value="ECO:0007669"/>
    <property type="project" value="TreeGrafter"/>
</dbReference>
<dbReference type="GO" id="GO:0070086">
    <property type="term" value="P:ubiquitin-dependent endocytosis"/>
    <property type="evidence" value="ECO:0007669"/>
    <property type="project" value="TreeGrafter"/>
</dbReference>
<dbReference type="InterPro" id="IPR014756">
    <property type="entry name" value="Ig_E-set"/>
</dbReference>
<dbReference type="EMBL" id="JH921431">
    <property type="protein sequence ID" value="EKD19586.1"/>
    <property type="molecule type" value="Genomic_DNA"/>
</dbReference>
<dbReference type="FunCoup" id="K1X300">
    <property type="interactions" value="17"/>
</dbReference>
<dbReference type="Proteomes" id="UP000006753">
    <property type="component" value="Unassembled WGS sequence"/>
</dbReference>
<gene>
    <name evidence="3" type="ORF">MBM_02823</name>
</gene>
<dbReference type="eggNOG" id="ENOG502QS9U">
    <property type="taxonomic scope" value="Eukaryota"/>
</dbReference>
<dbReference type="HOGENOM" id="CLU_026015_1_0_1"/>
<dbReference type="AlphaFoldDB" id="K1X300"/>
<dbReference type="InterPro" id="IPR050357">
    <property type="entry name" value="Arrestin_domain-protein"/>
</dbReference>
<dbReference type="InterPro" id="IPR014752">
    <property type="entry name" value="Arrestin-like_C"/>
</dbReference>